<dbReference type="EMBL" id="JAHRIN010003187">
    <property type="protein sequence ID" value="MEQ2192679.1"/>
    <property type="molecule type" value="Genomic_DNA"/>
</dbReference>
<gene>
    <name evidence="1" type="ORF">XENOCAPTIV_015404</name>
</gene>
<organism evidence="1 2">
    <name type="scientific">Xenoophorus captivus</name>
    <dbReference type="NCBI Taxonomy" id="1517983"/>
    <lineage>
        <taxon>Eukaryota</taxon>
        <taxon>Metazoa</taxon>
        <taxon>Chordata</taxon>
        <taxon>Craniata</taxon>
        <taxon>Vertebrata</taxon>
        <taxon>Euteleostomi</taxon>
        <taxon>Actinopterygii</taxon>
        <taxon>Neopterygii</taxon>
        <taxon>Teleostei</taxon>
        <taxon>Neoteleostei</taxon>
        <taxon>Acanthomorphata</taxon>
        <taxon>Ovalentaria</taxon>
        <taxon>Atherinomorphae</taxon>
        <taxon>Cyprinodontiformes</taxon>
        <taxon>Goodeidae</taxon>
        <taxon>Xenoophorus</taxon>
    </lineage>
</organism>
<accession>A0ABV0QA27</accession>
<dbReference type="Proteomes" id="UP001434883">
    <property type="component" value="Unassembled WGS sequence"/>
</dbReference>
<dbReference type="PANTHER" id="PTHR46881:SF2">
    <property type="entry name" value="PALMDELPHIN ISOFORM X1"/>
    <property type="match status" value="1"/>
</dbReference>
<evidence type="ECO:0000313" key="2">
    <source>
        <dbReference type="Proteomes" id="UP001434883"/>
    </source>
</evidence>
<feature type="non-terminal residue" evidence="1">
    <location>
        <position position="1"/>
    </location>
</feature>
<evidence type="ECO:0000313" key="1">
    <source>
        <dbReference type="EMBL" id="MEQ2192679.1"/>
    </source>
</evidence>
<dbReference type="PANTHER" id="PTHR46881">
    <property type="entry name" value="PALMDELPHIN"/>
    <property type="match status" value="1"/>
</dbReference>
<protein>
    <submittedName>
        <fullName evidence="1">Uncharacterized protein</fullName>
    </submittedName>
</protein>
<sequence length="53" mass="6539">NIMEEADLLKERLQAITDKRRIQEDIAKKRRQIEEEKLKLQYIKVFLCFKMPF</sequence>
<keyword evidence="2" id="KW-1185">Reference proteome</keyword>
<reference evidence="1 2" key="1">
    <citation type="submission" date="2021-06" db="EMBL/GenBank/DDBJ databases">
        <authorList>
            <person name="Palmer J.M."/>
        </authorList>
    </citation>
    <scope>NUCLEOTIDE SEQUENCE [LARGE SCALE GENOMIC DNA]</scope>
    <source>
        <strain evidence="1 2">XC_2019</strain>
        <tissue evidence="1">Muscle</tissue>
    </source>
</reference>
<comment type="caution">
    <text evidence="1">The sequence shown here is derived from an EMBL/GenBank/DDBJ whole genome shotgun (WGS) entry which is preliminary data.</text>
</comment>
<name>A0ABV0QA27_9TELE</name>
<proteinExistence type="predicted"/>